<evidence type="ECO:0000256" key="3">
    <source>
        <dbReference type="ARBA" id="ARBA00022475"/>
    </source>
</evidence>
<dbReference type="SUPFAM" id="SSF53822">
    <property type="entry name" value="Periplasmic binding protein-like I"/>
    <property type="match status" value="1"/>
</dbReference>
<dbReference type="AlphaFoldDB" id="A0A2T0VF67"/>
<dbReference type="InterPro" id="IPR028082">
    <property type="entry name" value="Peripla_BP_I"/>
</dbReference>
<name>A0A2T0VF67_9MICO</name>
<keyword evidence="9" id="KW-1185">Reference proteome</keyword>
<comment type="subcellular location">
    <subcellularLocation>
        <location evidence="1">Cell membrane</location>
        <topology evidence="1">Lipid-anchor</topology>
    </subcellularLocation>
</comment>
<protein>
    <submittedName>
        <fullName evidence="8">Nucleoside-binding protein</fullName>
    </submittedName>
</protein>
<dbReference type="InterPro" id="IPR008107">
    <property type="entry name" value="Mycoplasma_p48"/>
</dbReference>
<gene>
    <name evidence="8" type="ORF">B0I08_10353</name>
</gene>
<keyword evidence="6" id="KW-0449">Lipoprotein</keyword>
<keyword evidence="5" id="KW-0472">Membrane</keyword>
<reference evidence="8 9" key="1">
    <citation type="submission" date="2018-03" db="EMBL/GenBank/DDBJ databases">
        <title>Genomic Encyclopedia of Type Strains, Phase III (KMG-III): the genomes of soil and plant-associated and newly described type strains.</title>
        <authorList>
            <person name="Whitman W."/>
        </authorList>
    </citation>
    <scope>NUCLEOTIDE SEQUENCE [LARGE SCALE GENOMIC DNA]</scope>
    <source>
        <strain evidence="8 9">CGMCC 1.12484</strain>
    </source>
</reference>
<dbReference type="Proteomes" id="UP000237983">
    <property type="component" value="Unassembled WGS sequence"/>
</dbReference>
<feature type="domain" description="ABC transporter substrate-binding protein PnrA-like" evidence="7">
    <location>
        <begin position="60"/>
        <end position="368"/>
    </location>
</feature>
<accession>A0A2T0VF67</accession>
<dbReference type="Gene3D" id="3.40.50.2300">
    <property type="match status" value="2"/>
</dbReference>
<dbReference type="GO" id="GO:0005886">
    <property type="term" value="C:plasma membrane"/>
    <property type="evidence" value="ECO:0007669"/>
    <property type="project" value="UniProtKB-SubCell"/>
</dbReference>
<sequence length="375" mass="38531">MGPGRFALGITLEDILSITSRKATLSGLALIGTSALLLAGCAAAPEEDDTAAEGSDFLPCMVSDSGGFDDKSFNQLGFEGLKAASDELGVEPTTVESNAETDFAPNIQSLVDKGCDIIVTVGFALSAATLEAAEANPEVEFALIDDAADADFDGAPDFTNTKPIVFDTSQAAFLAGYAAASYSTTGIVGTFGGMEFPTVTIFMEGYADGVTYYNEQNGTDVQTIGLTTFTGGFEANDTAKTTAANLIEQGADVLLPVGGPIYQSAGAAIVDSGKTVALLGADADVFETDPTYSDLYFTSVLKGISSAVSAVVSDAAAGDFSNEAYIGNLENDGVGLAPFHEFEDLVDPELQATLDDLAEQIIAGDITVESYLNAG</sequence>
<evidence type="ECO:0000259" key="7">
    <source>
        <dbReference type="Pfam" id="PF02608"/>
    </source>
</evidence>
<organism evidence="8 9">
    <name type="scientific">Glaciihabitans tibetensis</name>
    <dbReference type="NCBI Taxonomy" id="1266600"/>
    <lineage>
        <taxon>Bacteria</taxon>
        <taxon>Bacillati</taxon>
        <taxon>Actinomycetota</taxon>
        <taxon>Actinomycetes</taxon>
        <taxon>Micrococcales</taxon>
        <taxon>Microbacteriaceae</taxon>
        <taxon>Glaciihabitans</taxon>
    </lineage>
</organism>
<evidence type="ECO:0000256" key="1">
    <source>
        <dbReference type="ARBA" id="ARBA00004193"/>
    </source>
</evidence>
<evidence type="ECO:0000313" key="8">
    <source>
        <dbReference type="EMBL" id="PRY68848.1"/>
    </source>
</evidence>
<comment type="caution">
    <text evidence="8">The sequence shown here is derived from an EMBL/GenBank/DDBJ whole genome shotgun (WGS) entry which is preliminary data.</text>
</comment>
<dbReference type="InterPro" id="IPR050957">
    <property type="entry name" value="BMP_lipoprotein"/>
</dbReference>
<evidence type="ECO:0000256" key="6">
    <source>
        <dbReference type="ARBA" id="ARBA00023288"/>
    </source>
</evidence>
<dbReference type="InterPro" id="IPR003760">
    <property type="entry name" value="PnrA-like"/>
</dbReference>
<keyword evidence="4" id="KW-0732">Signal</keyword>
<evidence type="ECO:0000256" key="4">
    <source>
        <dbReference type="ARBA" id="ARBA00022729"/>
    </source>
</evidence>
<evidence type="ECO:0000256" key="5">
    <source>
        <dbReference type="ARBA" id="ARBA00023136"/>
    </source>
</evidence>
<evidence type="ECO:0000313" key="9">
    <source>
        <dbReference type="Proteomes" id="UP000237983"/>
    </source>
</evidence>
<evidence type="ECO:0000256" key="2">
    <source>
        <dbReference type="ARBA" id="ARBA00008610"/>
    </source>
</evidence>
<comment type="similarity">
    <text evidence="2">Belongs to the BMP lipoprotein family.</text>
</comment>
<dbReference type="Pfam" id="PF02608">
    <property type="entry name" value="Bmp"/>
    <property type="match status" value="1"/>
</dbReference>
<dbReference type="PANTHER" id="PTHR34296">
    <property type="entry name" value="TRANSCRIPTIONAL ACTIVATOR PROTEIN MED"/>
    <property type="match status" value="1"/>
</dbReference>
<keyword evidence="3" id="KW-1003">Cell membrane</keyword>
<dbReference type="PANTHER" id="PTHR34296:SF2">
    <property type="entry name" value="ABC TRANSPORTER GUANOSINE-BINDING PROTEIN NUPN"/>
    <property type="match status" value="1"/>
</dbReference>
<dbReference type="CDD" id="cd06354">
    <property type="entry name" value="PBP1_PrnA-like"/>
    <property type="match status" value="1"/>
</dbReference>
<proteinExistence type="inferred from homology"/>
<dbReference type="PRINTS" id="PR01733">
    <property type="entry name" value="LIPPROTEIN48"/>
</dbReference>
<dbReference type="EMBL" id="PVTL01000003">
    <property type="protein sequence ID" value="PRY68848.1"/>
    <property type="molecule type" value="Genomic_DNA"/>
</dbReference>